<evidence type="ECO:0000256" key="3">
    <source>
        <dbReference type="SAM" id="MobiDB-lite"/>
    </source>
</evidence>
<dbReference type="SUPFAM" id="SSF57850">
    <property type="entry name" value="RING/U-box"/>
    <property type="match status" value="1"/>
</dbReference>
<proteinExistence type="predicted"/>
<keyword evidence="1" id="KW-0479">Metal-binding</keyword>
<evidence type="ECO:0000313" key="6">
    <source>
        <dbReference type="Proteomes" id="UP000580250"/>
    </source>
</evidence>
<feature type="compositionally biased region" description="Low complexity" evidence="3">
    <location>
        <begin position="417"/>
        <end position="445"/>
    </location>
</feature>
<dbReference type="SMART" id="SM00184">
    <property type="entry name" value="RING"/>
    <property type="match status" value="1"/>
</dbReference>
<gene>
    <name evidence="5" type="ORF">MENT_LOCUS36514</name>
</gene>
<dbReference type="OrthoDB" id="8062037at2759"/>
<accession>A0A6V7WAK9</accession>
<sequence length="469" mass="53617">MVFKAIVHDKTKNELSRKDLNENEWMGNEQIEMELDEIKIKNYLKKNREHSMIFSVFVVPTVVCSICGQNKRSLGKLRLLPGCNHFIHKDCATTNINNMDRLNTSLNNRNNNSGGLLSRMRRDSSNSGTPRSTTSLPLIDIFKCPIQNCPNTQIPIKRDWQKNPIFPFNKEIFLKEEEIYSVYISMPILQNGQEPKYTYEFAPIYQSSWSKFKKFFITPNYNEVNTELVVPKFIKKVVGVGNLPSATFVPQLSSSSSSRALTGNPDRNGQSLKNKALGLLKRPSSTPNLQTLIDGNEEEIEHQLTTKRQRNNSTSNIFKFTEPGPSNLKTNKKKRRNFSSFDAGNRKINFDLPPQPIHHHCCQHFNNPSVECVQKENLETTEEISKEMDDKENKDIQIAIEKSLNKGKEIEGETSNKKSSSSSQEENTTNFSMEEGNNNNQINNNLPPDYHSGLFLKPFALFTGHLPYF</sequence>
<organism evidence="5 6">
    <name type="scientific">Meloidogyne enterolobii</name>
    <name type="common">Root-knot nematode worm</name>
    <name type="synonym">Meloidogyne mayaguensis</name>
    <dbReference type="NCBI Taxonomy" id="390850"/>
    <lineage>
        <taxon>Eukaryota</taxon>
        <taxon>Metazoa</taxon>
        <taxon>Ecdysozoa</taxon>
        <taxon>Nematoda</taxon>
        <taxon>Chromadorea</taxon>
        <taxon>Rhabditida</taxon>
        <taxon>Tylenchina</taxon>
        <taxon>Tylenchomorpha</taxon>
        <taxon>Tylenchoidea</taxon>
        <taxon>Meloidogynidae</taxon>
        <taxon>Meloidogyninae</taxon>
        <taxon>Meloidogyne</taxon>
    </lineage>
</organism>
<dbReference type="Proteomes" id="UP000580250">
    <property type="component" value="Unassembled WGS sequence"/>
</dbReference>
<feature type="compositionally biased region" description="Polar residues" evidence="3">
    <location>
        <begin position="259"/>
        <end position="272"/>
    </location>
</feature>
<evidence type="ECO:0000256" key="2">
    <source>
        <dbReference type="ARBA" id="ARBA00022833"/>
    </source>
</evidence>
<comment type="caution">
    <text evidence="5">The sequence shown here is derived from an EMBL/GenBank/DDBJ whole genome shotgun (WGS) entry which is preliminary data.</text>
</comment>
<protein>
    <recommendedName>
        <fullName evidence="4">RING-type domain-containing protein</fullName>
    </recommendedName>
</protein>
<feature type="compositionally biased region" description="Basic and acidic residues" evidence="3">
    <location>
        <begin position="403"/>
        <end position="416"/>
    </location>
</feature>
<reference evidence="5 6" key="1">
    <citation type="submission" date="2020-08" db="EMBL/GenBank/DDBJ databases">
        <authorList>
            <person name="Koutsovoulos G."/>
            <person name="Danchin GJ E."/>
        </authorList>
    </citation>
    <scope>NUCLEOTIDE SEQUENCE [LARGE SCALE GENOMIC DNA]</scope>
</reference>
<evidence type="ECO:0000313" key="5">
    <source>
        <dbReference type="EMBL" id="CAD2184174.1"/>
    </source>
</evidence>
<keyword evidence="2" id="KW-0862">Zinc</keyword>
<dbReference type="EMBL" id="CAJEWN010000492">
    <property type="protein sequence ID" value="CAD2184174.1"/>
    <property type="molecule type" value="Genomic_DNA"/>
</dbReference>
<feature type="region of interest" description="Disordered" evidence="3">
    <location>
        <begin position="402"/>
        <end position="445"/>
    </location>
</feature>
<keyword evidence="1" id="KW-0863">Zinc-finger</keyword>
<name>A0A6V7WAK9_MELEN</name>
<feature type="compositionally biased region" description="Polar residues" evidence="3">
    <location>
        <begin position="125"/>
        <end position="134"/>
    </location>
</feature>
<feature type="compositionally biased region" description="Low complexity" evidence="3">
    <location>
        <begin position="107"/>
        <end position="118"/>
    </location>
</feature>
<feature type="region of interest" description="Disordered" evidence="3">
    <location>
        <begin position="250"/>
        <end position="272"/>
    </location>
</feature>
<dbReference type="InterPro" id="IPR001841">
    <property type="entry name" value="Znf_RING"/>
</dbReference>
<evidence type="ECO:0000256" key="1">
    <source>
        <dbReference type="ARBA" id="ARBA00022771"/>
    </source>
</evidence>
<dbReference type="GO" id="GO:0008270">
    <property type="term" value="F:zinc ion binding"/>
    <property type="evidence" value="ECO:0007669"/>
    <property type="project" value="UniProtKB-KW"/>
</dbReference>
<feature type="domain" description="RING-type" evidence="4">
    <location>
        <begin position="64"/>
        <end position="152"/>
    </location>
</feature>
<evidence type="ECO:0000259" key="4">
    <source>
        <dbReference type="SMART" id="SM00184"/>
    </source>
</evidence>
<feature type="region of interest" description="Disordered" evidence="3">
    <location>
        <begin position="107"/>
        <end position="134"/>
    </location>
</feature>
<dbReference type="AlphaFoldDB" id="A0A6V7WAK9"/>